<feature type="compositionally biased region" description="Low complexity" evidence="1">
    <location>
        <begin position="171"/>
        <end position="192"/>
    </location>
</feature>
<keyword evidence="2" id="KW-0812">Transmembrane</keyword>
<name>A0A8H6SXU0_9AGAR</name>
<dbReference type="OrthoDB" id="3362246at2759"/>
<feature type="transmembrane region" description="Helical" evidence="2">
    <location>
        <begin position="24"/>
        <end position="45"/>
    </location>
</feature>
<keyword evidence="2" id="KW-0472">Membrane</keyword>
<dbReference type="Proteomes" id="UP000636479">
    <property type="component" value="Unassembled WGS sequence"/>
</dbReference>
<feature type="transmembrane region" description="Helical" evidence="2">
    <location>
        <begin position="193"/>
        <end position="215"/>
    </location>
</feature>
<sequence length="216" mass="22371">MLCHGLSRALCVVSRKSHRPAKRLIPPIMLVPVTLAVAASFFSLVNAQALIINTPTPAPGWGFLERLLRAYPILTLSFLIVNGDDRANVLVNFGQLSNTSITWQVTQPVGTNCLFTIRDSTGLVQTSAVFPIRQGSHVLRKAKAALVSREAPPSSTAPPPSGSTTAPPPSGSQLPSSSSPAPSSSRSAPPTGAATALNVPVVAFAAVVGAAFAALF</sequence>
<accession>A0A8H6SXU0</accession>
<evidence type="ECO:0000256" key="2">
    <source>
        <dbReference type="SAM" id="Phobius"/>
    </source>
</evidence>
<comment type="caution">
    <text evidence="3">The sequence shown here is derived from an EMBL/GenBank/DDBJ whole genome shotgun (WGS) entry which is preliminary data.</text>
</comment>
<organism evidence="3 4">
    <name type="scientific">Mycena indigotica</name>
    <dbReference type="NCBI Taxonomy" id="2126181"/>
    <lineage>
        <taxon>Eukaryota</taxon>
        <taxon>Fungi</taxon>
        <taxon>Dikarya</taxon>
        <taxon>Basidiomycota</taxon>
        <taxon>Agaricomycotina</taxon>
        <taxon>Agaricomycetes</taxon>
        <taxon>Agaricomycetidae</taxon>
        <taxon>Agaricales</taxon>
        <taxon>Marasmiineae</taxon>
        <taxon>Mycenaceae</taxon>
        <taxon>Mycena</taxon>
    </lineage>
</organism>
<proteinExistence type="predicted"/>
<evidence type="ECO:0000313" key="3">
    <source>
        <dbReference type="EMBL" id="KAF7307416.1"/>
    </source>
</evidence>
<feature type="compositionally biased region" description="Pro residues" evidence="1">
    <location>
        <begin position="155"/>
        <end position="170"/>
    </location>
</feature>
<dbReference type="AlphaFoldDB" id="A0A8H6SXU0"/>
<keyword evidence="4" id="KW-1185">Reference proteome</keyword>
<dbReference type="EMBL" id="JACAZF010000004">
    <property type="protein sequence ID" value="KAF7307416.1"/>
    <property type="molecule type" value="Genomic_DNA"/>
</dbReference>
<evidence type="ECO:0000313" key="4">
    <source>
        <dbReference type="Proteomes" id="UP000636479"/>
    </source>
</evidence>
<protein>
    <submittedName>
        <fullName evidence="3">Uncharacterized protein</fullName>
    </submittedName>
</protein>
<dbReference type="RefSeq" id="XP_037222435.1">
    <property type="nucleotide sequence ID" value="XM_037362143.1"/>
</dbReference>
<feature type="region of interest" description="Disordered" evidence="1">
    <location>
        <begin position="148"/>
        <end position="192"/>
    </location>
</feature>
<gene>
    <name evidence="3" type="ORF">MIND_00536000</name>
</gene>
<reference evidence="3" key="1">
    <citation type="submission" date="2020-05" db="EMBL/GenBank/DDBJ databases">
        <title>Mycena genomes resolve the evolution of fungal bioluminescence.</title>
        <authorList>
            <person name="Tsai I.J."/>
        </authorList>
    </citation>
    <scope>NUCLEOTIDE SEQUENCE</scope>
    <source>
        <strain evidence="3">171206Taipei</strain>
    </source>
</reference>
<keyword evidence="2" id="KW-1133">Transmembrane helix</keyword>
<evidence type="ECO:0000256" key="1">
    <source>
        <dbReference type="SAM" id="MobiDB-lite"/>
    </source>
</evidence>
<dbReference type="GeneID" id="59344659"/>